<proteinExistence type="predicted"/>
<dbReference type="AlphaFoldDB" id="Q9KAP1"/>
<dbReference type="RefSeq" id="WP_010898402.1">
    <property type="nucleotide sequence ID" value="NC_002570.2"/>
</dbReference>
<evidence type="ECO:0000313" key="2">
    <source>
        <dbReference type="Proteomes" id="UP000001258"/>
    </source>
</evidence>
<name>Q9KAP1_HALH5</name>
<evidence type="ECO:0000313" key="1">
    <source>
        <dbReference type="EMBL" id="BAB05965.1"/>
    </source>
</evidence>
<dbReference type="EMBL" id="BA000004">
    <property type="protein sequence ID" value="BAB05965.1"/>
    <property type="molecule type" value="Genomic_DNA"/>
</dbReference>
<accession>Q9KAP1</accession>
<sequence>MSPSYICPQCKTNRSRFHFIEQQAEAVKLDPQTGEVIQTYAQEQLEPFHMPYRGPQMRVQCGACGLIEDERQFVRL</sequence>
<dbReference type="eggNOG" id="ENOG50333R2">
    <property type="taxonomic scope" value="Bacteria"/>
</dbReference>
<organism evidence="1 2">
    <name type="scientific">Halalkalibacterium halodurans (strain ATCC BAA-125 / DSM 18197 / FERM 7344 / JCM 9153 / C-125)</name>
    <name type="common">Bacillus halodurans</name>
    <dbReference type="NCBI Taxonomy" id="272558"/>
    <lineage>
        <taxon>Bacteria</taxon>
        <taxon>Bacillati</taxon>
        <taxon>Bacillota</taxon>
        <taxon>Bacilli</taxon>
        <taxon>Bacillales</taxon>
        <taxon>Bacillaceae</taxon>
        <taxon>Halalkalibacterium (ex Joshi et al. 2022)</taxon>
    </lineage>
</organism>
<keyword evidence="2" id="KW-1185">Reference proteome</keyword>
<dbReference type="Proteomes" id="UP000001258">
    <property type="component" value="Chromosome"/>
</dbReference>
<dbReference type="PIR" id="F83930">
    <property type="entry name" value="F83930"/>
</dbReference>
<dbReference type="HOGENOM" id="CLU_176793_0_0_9"/>
<dbReference type="STRING" id="272558.gene:10728144"/>
<dbReference type="OrthoDB" id="2382008at2"/>
<dbReference type="KEGG" id="bha:BH2246"/>
<gene>
    <name evidence="1" type="ordered locus">BH2246</name>
</gene>
<reference evidence="1 2" key="1">
    <citation type="journal article" date="2000" name="Nucleic Acids Res.">
        <title>Complete genome sequence of the alkaliphilic bacterium Bacillus halodurans and genomic sequence comparison with Bacillus subtilis.</title>
        <authorList>
            <person name="Takami H."/>
            <person name="Nakasone K."/>
            <person name="Takaki Y."/>
            <person name="Maeno G."/>
            <person name="Sasaki R."/>
            <person name="Masui N."/>
            <person name="Fuji F."/>
            <person name="Hirama C."/>
            <person name="Nakamura Y."/>
            <person name="Ogasawara N."/>
            <person name="Kuhara S."/>
            <person name="Horikoshi K."/>
        </authorList>
    </citation>
    <scope>NUCLEOTIDE SEQUENCE [LARGE SCALE GENOMIC DNA]</scope>
    <source>
        <strain evidence="2">ATCC BAA-125 / DSM 18197 / FERM 7344 / JCM 9153 / C-125</strain>
    </source>
</reference>
<protein>
    <submittedName>
        <fullName evidence="1">BH2246 protein</fullName>
    </submittedName>
</protein>